<evidence type="ECO:0000313" key="9">
    <source>
        <dbReference type="EMBL" id="RXK12443.1"/>
    </source>
</evidence>
<dbReference type="InterPro" id="IPR036890">
    <property type="entry name" value="HATPase_C_sf"/>
</dbReference>
<dbReference type="EC" id="2.7.13.3" evidence="2"/>
<evidence type="ECO:0000256" key="2">
    <source>
        <dbReference type="ARBA" id="ARBA00012438"/>
    </source>
</evidence>
<evidence type="ECO:0000313" key="10">
    <source>
        <dbReference type="Proteomes" id="UP000289718"/>
    </source>
</evidence>
<protein>
    <recommendedName>
        <fullName evidence="2">histidine kinase</fullName>
        <ecNumber evidence="2">2.7.13.3</ecNumber>
    </recommendedName>
</protein>
<dbReference type="InterPro" id="IPR036097">
    <property type="entry name" value="HisK_dim/P_sf"/>
</dbReference>
<sequence>MKFIVIISLFFASILFADSSSLTEEEKQWIKNNEVRIGLSELYPLTYINKDTQMDGFVSDILKLIIKKYNINTKITKVKQAAIPLAIKENRIDIAPIINNEKIENTLGVYSSEILQIKRVLFVKKEDKSIKSFNDLKGKKIAVVNQLGTIPHIKKKYINIKVERTNNIKESVQKLLAGEVNALVASPIIIQEYLEENLIIDLKAMPLITFEPSKLYFFTSKDKTYLQSILEKGLNSISIKEEKELFDKWFLKDLANLPIIFTKEEINYLDKRTNIKLCVDPDWMPYEKIENHKHIGIVADYMKNFEKKIGVPLKLIETKDWTQALDFMKTRRCDVLSFVMDIESRRGYMNFTKPYVTAPLVLVTKRNVSFISDLKDLTNKRIGIQKNFAYNEIIRNKYPDLEIVDVEHLRAGLKKVERGEIFGQVTTHLNVAYAFQEEFYGSLQISGKFDERWQLSVGIRNDDPILLNIFEKVVNSISEETRQKIISKWVTVKYEKSIDYKLFWSIIGFLSFILLLILYTYLVQHRYIKKLKKAKEEIEVLNSTLEDKVQLRTRELELSNKKLKLKTSELENLNNNLDTKIKEEINNRKKQEQLLIQQSKLAEMGEMISMIAHQWRQPLSALSTIIQNIHLRHSLNKLDKEYLDKQRVLSNALTEKMSITIDDFRNFFKPNKEKHTFSIKDAIHQTIFLIDDSFKSHNIKIESEISDDITIYGFKNELSQVLLNILTNSKDAFLEKNIESPYIKIKTKHLQTHIKILISDNAGGINESIINKIFEPYFTTKDSYNGTGLGLYMSKMIIEQNMQGQLSAKNIQDGVQFSIYIPINLK</sequence>
<dbReference type="RefSeq" id="WP_129061503.1">
    <property type="nucleotide sequence ID" value="NZ_NXIE01000003.1"/>
</dbReference>
<dbReference type="AlphaFoldDB" id="A0A4Q1ARZ8"/>
<evidence type="ECO:0000259" key="8">
    <source>
        <dbReference type="PROSITE" id="PS50109"/>
    </source>
</evidence>
<keyword evidence="6" id="KW-1133">Transmembrane helix</keyword>
<dbReference type="SUPFAM" id="SSF55874">
    <property type="entry name" value="ATPase domain of HSP90 chaperone/DNA topoisomerase II/histidine kinase"/>
    <property type="match status" value="1"/>
</dbReference>
<organism evidence="9 10">
    <name type="scientific">Halarcobacter mediterraneus</name>
    <dbReference type="NCBI Taxonomy" id="2023153"/>
    <lineage>
        <taxon>Bacteria</taxon>
        <taxon>Pseudomonadati</taxon>
        <taxon>Campylobacterota</taxon>
        <taxon>Epsilonproteobacteria</taxon>
        <taxon>Campylobacterales</taxon>
        <taxon>Arcobacteraceae</taxon>
        <taxon>Halarcobacter</taxon>
    </lineage>
</organism>
<feature type="domain" description="Histidine kinase" evidence="8">
    <location>
        <begin position="610"/>
        <end position="825"/>
    </location>
</feature>
<evidence type="ECO:0000256" key="1">
    <source>
        <dbReference type="ARBA" id="ARBA00000085"/>
    </source>
</evidence>
<comment type="caution">
    <text evidence="9">The sequence shown here is derived from an EMBL/GenBank/DDBJ whole genome shotgun (WGS) entry which is preliminary data.</text>
</comment>
<accession>A0A4Q1ARZ8</accession>
<keyword evidence="6" id="KW-0812">Transmembrane</keyword>
<dbReference type="PRINTS" id="PR00344">
    <property type="entry name" value="BCTRLSENSOR"/>
</dbReference>
<dbReference type="InterPro" id="IPR001638">
    <property type="entry name" value="Solute-binding_3/MltF_N"/>
</dbReference>
<dbReference type="InterPro" id="IPR003661">
    <property type="entry name" value="HisK_dim/P_dom"/>
</dbReference>
<dbReference type="SUPFAM" id="SSF53850">
    <property type="entry name" value="Periplasmic binding protein-like II"/>
    <property type="match status" value="2"/>
</dbReference>
<evidence type="ECO:0000256" key="7">
    <source>
        <dbReference type="SAM" id="SignalP"/>
    </source>
</evidence>
<keyword evidence="10" id="KW-1185">Reference proteome</keyword>
<dbReference type="Gene3D" id="3.30.565.10">
    <property type="entry name" value="Histidine kinase-like ATPase, C-terminal domain"/>
    <property type="match status" value="1"/>
</dbReference>
<dbReference type="SUPFAM" id="SSF47384">
    <property type="entry name" value="Homodimeric domain of signal transducing histidine kinase"/>
    <property type="match status" value="1"/>
</dbReference>
<dbReference type="Gene3D" id="1.10.287.130">
    <property type="match status" value="1"/>
</dbReference>
<evidence type="ECO:0000256" key="5">
    <source>
        <dbReference type="SAM" id="Coils"/>
    </source>
</evidence>
<dbReference type="EMBL" id="NXIE01000003">
    <property type="protein sequence ID" value="RXK12443.1"/>
    <property type="molecule type" value="Genomic_DNA"/>
</dbReference>
<keyword evidence="6" id="KW-0472">Membrane</keyword>
<dbReference type="PROSITE" id="PS50109">
    <property type="entry name" value="HIS_KIN"/>
    <property type="match status" value="1"/>
</dbReference>
<gene>
    <name evidence="9" type="ORF">CP965_07615</name>
</gene>
<reference evidence="9 10" key="1">
    <citation type="submission" date="2017-09" db="EMBL/GenBank/DDBJ databases">
        <title>Genomics of the genus Arcobacter.</title>
        <authorList>
            <person name="Perez-Cataluna A."/>
            <person name="Figueras M.J."/>
            <person name="Salas-Masso N."/>
        </authorList>
    </citation>
    <scope>NUCLEOTIDE SEQUENCE [LARGE SCALE GENOMIC DNA]</scope>
    <source>
        <strain evidence="9 10">F156-34</strain>
    </source>
</reference>
<evidence type="ECO:0000256" key="4">
    <source>
        <dbReference type="ARBA" id="ARBA00022729"/>
    </source>
</evidence>
<dbReference type="CDD" id="cd00082">
    <property type="entry name" value="HisKA"/>
    <property type="match status" value="1"/>
</dbReference>
<dbReference type="CDD" id="cd13708">
    <property type="entry name" value="PBP2_BvgS_like_1"/>
    <property type="match status" value="1"/>
</dbReference>
<feature type="signal peptide" evidence="7">
    <location>
        <begin position="1"/>
        <end position="17"/>
    </location>
</feature>
<dbReference type="Gene3D" id="3.40.190.10">
    <property type="entry name" value="Periplasmic binding protein-like II"/>
    <property type="match status" value="4"/>
</dbReference>
<dbReference type="SMART" id="SM00387">
    <property type="entry name" value="HATPase_c"/>
    <property type="match status" value="1"/>
</dbReference>
<evidence type="ECO:0000256" key="6">
    <source>
        <dbReference type="SAM" id="Phobius"/>
    </source>
</evidence>
<dbReference type="SMART" id="SM00062">
    <property type="entry name" value="PBPb"/>
    <property type="match status" value="2"/>
</dbReference>
<feature type="chain" id="PRO_5020257984" description="histidine kinase" evidence="7">
    <location>
        <begin position="18"/>
        <end position="826"/>
    </location>
</feature>
<dbReference type="InterPro" id="IPR004358">
    <property type="entry name" value="Sig_transdc_His_kin-like_C"/>
</dbReference>
<keyword evidence="3" id="KW-0597">Phosphoprotein</keyword>
<evidence type="ECO:0000256" key="3">
    <source>
        <dbReference type="ARBA" id="ARBA00022553"/>
    </source>
</evidence>
<dbReference type="GO" id="GO:0000155">
    <property type="term" value="F:phosphorelay sensor kinase activity"/>
    <property type="evidence" value="ECO:0007669"/>
    <property type="project" value="InterPro"/>
</dbReference>
<dbReference type="Pfam" id="PF02518">
    <property type="entry name" value="HATPase_c"/>
    <property type="match status" value="1"/>
</dbReference>
<comment type="catalytic activity">
    <reaction evidence="1">
        <text>ATP + protein L-histidine = ADP + protein N-phospho-L-histidine.</text>
        <dbReference type="EC" id="2.7.13.3"/>
    </reaction>
</comment>
<dbReference type="OrthoDB" id="5348080at2"/>
<feature type="coiled-coil region" evidence="5">
    <location>
        <begin position="524"/>
        <end position="594"/>
    </location>
</feature>
<dbReference type="Pfam" id="PF00497">
    <property type="entry name" value="SBP_bac_3"/>
    <property type="match status" value="2"/>
</dbReference>
<dbReference type="InterPro" id="IPR005467">
    <property type="entry name" value="His_kinase_dom"/>
</dbReference>
<dbReference type="Proteomes" id="UP000289718">
    <property type="component" value="Unassembled WGS sequence"/>
</dbReference>
<keyword evidence="4 7" id="KW-0732">Signal</keyword>
<keyword evidence="5" id="KW-0175">Coiled coil</keyword>
<dbReference type="InterPro" id="IPR003594">
    <property type="entry name" value="HATPase_dom"/>
</dbReference>
<dbReference type="PANTHER" id="PTHR35936">
    <property type="entry name" value="MEMBRANE-BOUND LYTIC MUREIN TRANSGLYCOSYLASE F"/>
    <property type="match status" value="1"/>
</dbReference>
<proteinExistence type="predicted"/>
<name>A0A4Q1ARZ8_9BACT</name>
<feature type="transmembrane region" description="Helical" evidence="6">
    <location>
        <begin position="502"/>
        <end position="523"/>
    </location>
</feature>